<dbReference type="Pfam" id="PF19277">
    <property type="entry name" value="GPAT_C"/>
    <property type="match status" value="1"/>
</dbReference>
<dbReference type="CDD" id="cd07993">
    <property type="entry name" value="LPLAT_DHAPAT-like"/>
    <property type="match status" value="1"/>
</dbReference>
<dbReference type="AlphaFoldDB" id="A0A8J9ZX45"/>
<accession>A0A8J9ZX45</accession>
<dbReference type="Pfam" id="PF01553">
    <property type="entry name" value="Acyltransferase"/>
    <property type="match status" value="1"/>
</dbReference>
<evidence type="ECO:0000256" key="2">
    <source>
        <dbReference type="ARBA" id="ARBA00007937"/>
    </source>
</evidence>
<evidence type="ECO:0000256" key="6">
    <source>
        <dbReference type="PIRNR" id="PIRNR000437"/>
    </source>
</evidence>
<reference evidence="8" key="1">
    <citation type="submission" date="2022-01" db="EMBL/GenBank/DDBJ databases">
        <authorList>
            <person name="Braso-Vives M."/>
        </authorList>
    </citation>
    <scope>NUCLEOTIDE SEQUENCE</scope>
</reference>
<dbReference type="GO" id="GO:0005778">
    <property type="term" value="C:peroxisomal membrane"/>
    <property type="evidence" value="ECO:0007669"/>
    <property type="project" value="TreeGrafter"/>
</dbReference>
<organism evidence="8 9">
    <name type="scientific">Branchiostoma lanceolatum</name>
    <name type="common">Common lancelet</name>
    <name type="synonym">Amphioxus lanceolatum</name>
    <dbReference type="NCBI Taxonomy" id="7740"/>
    <lineage>
        <taxon>Eukaryota</taxon>
        <taxon>Metazoa</taxon>
        <taxon>Chordata</taxon>
        <taxon>Cephalochordata</taxon>
        <taxon>Leptocardii</taxon>
        <taxon>Amphioxiformes</taxon>
        <taxon>Branchiostomatidae</taxon>
        <taxon>Branchiostoma</taxon>
    </lineage>
</organism>
<dbReference type="Proteomes" id="UP000838412">
    <property type="component" value="Chromosome 4"/>
</dbReference>
<dbReference type="PANTHER" id="PTHR12563:SF17">
    <property type="entry name" value="DIHYDROXYACETONE PHOSPHATE ACYLTRANSFERASE"/>
    <property type="match status" value="1"/>
</dbReference>
<comment type="subcellular location">
    <subcellularLocation>
        <location evidence="1">Endomembrane system</location>
        <topology evidence="1">Peripheral membrane protein</topology>
    </subcellularLocation>
</comment>
<dbReference type="GO" id="GO:0019432">
    <property type="term" value="P:triglyceride biosynthetic process"/>
    <property type="evidence" value="ECO:0007669"/>
    <property type="project" value="TreeGrafter"/>
</dbReference>
<evidence type="ECO:0000256" key="5">
    <source>
        <dbReference type="ARBA" id="ARBA00023315"/>
    </source>
</evidence>
<dbReference type="GO" id="GO:0012505">
    <property type="term" value="C:endomembrane system"/>
    <property type="evidence" value="ECO:0007669"/>
    <property type="project" value="UniProtKB-SubCell"/>
</dbReference>
<dbReference type="InterPro" id="IPR022284">
    <property type="entry name" value="GPAT/DHAPAT"/>
</dbReference>
<keyword evidence="4" id="KW-0472">Membrane</keyword>
<evidence type="ECO:0000256" key="1">
    <source>
        <dbReference type="ARBA" id="ARBA00004184"/>
    </source>
</evidence>
<dbReference type="GO" id="GO:0031966">
    <property type="term" value="C:mitochondrial membrane"/>
    <property type="evidence" value="ECO:0007669"/>
    <property type="project" value="TreeGrafter"/>
</dbReference>
<dbReference type="SMART" id="SM00563">
    <property type="entry name" value="PlsC"/>
    <property type="match status" value="1"/>
</dbReference>
<dbReference type="GO" id="GO:0008654">
    <property type="term" value="P:phospholipid biosynthetic process"/>
    <property type="evidence" value="ECO:0007669"/>
    <property type="project" value="TreeGrafter"/>
</dbReference>
<proteinExistence type="inferred from homology"/>
<dbReference type="InterPro" id="IPR041728">
    <property type="entry name" value="GPAT/DHAPAT_LPLAT"/>
</dbReference>
<dbReference type="PANTHER" id="PTHR12563">
    <property type="entry name" value="GLYCEROL-3-PHOSPHATE ACYLTRANSFERASE"/>
    <property type="match status" value="1"/>
</dbReference>
<keyword evidence="5 6" id="KW-0012">Acyltransferase</keyword>
<dbReference type="GO" id="GO:0004366">
    <property type="term" value="F:glycerol-3-phosphate O-acyltransferase activity"/>
    <property type="evidence" value="ECO:0007669"/>
    <property type="project" value="TreeGrafter"/>
</dbReference>
<name>A0A8J9ZX45_BRALA</name>
<dbReference type="InterPro" id="IPR002123">
    <property type="entry name" value="Plipid/glycerol_acylTrfase"/>
</dbReference>
<keyword evidence="3 6" id="KW-0808">Transferase</keyword>
<evidence type="ECO:0000313" key="8">
    <source>
        <dbReference type="EMBL" id="CAH1263726.1"/>
    </source>
</evidence>
<gene>
    <name evidence="8" type="primary">GNPAT</name>
    <name evidence="8" type="ORF">BLAG_LOCUS18327</name>
</gene>
<dbReference type="PIRSF" id="PIRSF000437">
    <property type="entry name" value="GPAT_DHAPAT"/>
    <property type="match status" value="1"/>
</dbReference>
<protein>
    <submittedName>
        <fullName evidence="8">GNPAT protein</fullName>
    </submittedName>
</protein>
<dbReference type="GO" id="GO:0006631">
    <property type="term" value="P:fatty acid metabolic process"/>
    <property type="evidence" value="ECO:0007669"/>
    <property type="project" value="TreeGrafter"/>
</dbReference>
<evidence type="ECO:0000256" key="3">
    <source>
        <dbReference type="ARBA" id="ARBA00022679"/>
    </source>
</evidence>
<dbReference type="GO" id="GO:0016287">
    <property type="term" value="F:glycerone-phosphate O-acyltransferase activity"/>
    <property type="evidence" value="ECO:0007669"/>
    <property type="project" value="TreeGrafter"/>
</dbReference>
<evidence type="ECO:0000256" key="4">
    <source>
        <dbReference type="ARBA" id="ARBA00023136"/>
    </source>
</evidence>
<dbReference type="SUPFAM" id="SSF69593">
    <property type="entry name" value="Glycerol-3-phosphate (1)-acyltransferase"/>
    <property type="match status" value="1"/>
</dbReference>
<keyword evidence="9" id="KW-1185">Reference proteome</keyword>
<evidence type="ECO:0000259" key="7">
    <source>
        <dbReference type="SMART" id="SM00563"/>
    </source>
</evidence>
<evidence type="ECO:0000313" key="9">
    <source>
        <dbReference type="Proteomes" id="UP000838412"/>
    </source>
</evidence>
<comment type="similarity">
    <text evidence="2 6">Belongs to the GPAT/DAPAT family.</text>
</comment>
<dbReference type="GO" id="GO:0008611">
    <property type="term" value="P:ether lipid biosynthetic process"/>
    <property type="evidence" value="ECO:0007669"/>
    <property type="project" value="TreeGrafter"/>
</dbReference>
<dbReference type="InterPro" id="IPR045520">
    <property type="entry name" value="GPAT/DHAPAT_C"/>
</dbReference>
<dbReference type="OrthoDB" id="10255570at2759"/>
<feature type="domain" description="Phospholipid/glycerol acyltransferase" evidence="7">
    <location>
        <begin position="127"/>
        <end position="256"/>
    </location>
</feature>
<dbReference type="EMBL" id="OV696689">
    <property type="protein sequence ID" value="CAH1263726.1"/>
    <property type="molecule type" value="Genomic_DNA"/>
</dbReference>
<sequence length="669" mass="75972">MSRPEFEDILEAKRQYSDLGFSMEAYDPPRYKHCKPRTPEKVKEDVLNSTRVLSVIEQLAAETDQSEDELLSQARTMVHEMGHNQRMRSIRFFAYFLNKIFKTLYKRIYVNGNDLEKLAKMSKDQPVLLLPSHRSYIDFLMMSYVSYCYDFPLPVIAAGVDFMGMKFVGTLLRNCGAYFMRRSFGSDRLYWAVFTEYVQTLIRNGDSPMEFFVEGTRSRTSKSLSPKFGLLSAAIEPFLNGSVYDITVVPISISYDRRLEETLYARELLGIPKPKESTSGLVKARSVLQEDYGSIHVCFGEPMSVRKLAEGRIDRSVHGLHPRHMSMFTSEEQTFVQHLAHQVVLAQQKYMVISPWSLVAGVLSQHPQGLLLENLVNEVVWLKKQAVSLGAFVNWSAKEDPSSVVKSALELHHHVVTLGANGMVALNLPPQTRTKMETEMARKHRLMEEAEVRLMVVTGTNQLLHVFVRIGLVLMALSKDGSGTRDELFRIFRFLRRMLGKDFIFMPGQDKQDLDTAMQYLFRAHVLEEEGGSVRVSDSGKKLQSFLHEMFSPFLLGYWMMCQYLLTASPDDSRGSTTQQLTRGAQDMAATLLTNGLVKRYEILSLDMLGNAITSFVSMGAVKRFKSNGQALFLPVQGEVLSLSKQIETFIAVPDLKTTVQVIPMKSRL</sequence>